<evidence type="ECO:0000313" key="2">
    <source>
        <dbReference type="Proteomes" id="UP000609879"/>
    </source>
</evidence>
<comment type="caution">
    <text evidence="1">The sequence shown here is derived from an EMBL/GenBank/DDBJ whole genome shotgun (WGS) entry which is preliminary data.</text>
</comment>
<keyword evidence="2" id="KW-1185">Reference proteome</keyword>
<protein>
    <submittedName>
        <fullName evidence="1">Uncharacterized protein</fullName>
    </submittedName>
</protein>
<dbReference type="Proteomes" id="UP000609879">
    <property type="component" value="Unassembled WGS sequence"/>
</dbReference>
<reference evidence="1 2" key="1">
    <citation type="submission" date="2021-01" db="EMBL/GenBank/DDBJ databases">
        <title>Whole genome shotgun sequence of Actinoplanes deccanensis NBRC 13994.</title>
        <authorList>
            <person name="Komaki H."/>
            <person name="Tamura T."/>
        </authorList>
    </citation>
    <scope>NUCLEOTIDE SEQUENCE [LARGE SCALE GENOMIC DNA]</scope>
    <source>
        <strain evidence="1 2">NBRC 13994</strain>
    </source>
</reference>
<accession>A0ABQ3XZX5</accession>
<name>A0ABQ3XZX5_9ACTN</name>
<dbReference type="EMBL" id="BOMI01000033">
    <property type="protein sequence ID" value="GID73301.1"/>
    <property type="molecule type" value="Genomic_DNA"/>
</dbReference>
<organism evidence="1 2">
    <name type="scientific">Paractinoplanes deccanensis</name>
    <dbReference type="NCBI Taxonomy" id="113561"/>
    <lineage>
        <taxon>Bacteria</taxon>
        <taxon>Bacillati</taxon>
        <taxon>Actinomycetota</taxon>
        <taxon>Actinomycetes</taxon>
        <taxon>Micromonosporales</taxon>
        <taxon>Micromonosporaceae</taxon>
        <taxon>Paractinoplanes</taxon>
    </lineage>
</organism>
<proteinExistence type="predicted"/>
<gene>
    <name evidence="1" type="ORF">Ade02nite_19420</name>
</gene>
<sequence>MASERQRYLDHCEKCVGKRVIVPPVHIRPHDSGSGEVADYLCPAGHTWYTSWDYGDSNCRAA</sequence>
<evidence type="ECO:0000313" key="1">
    <source>
        <dbReference type="EMBL" id="GID73301.1"/>
    </source>
</evidence>